<evidence type="ECO:0000313" key="3">
    <source>
        <dbReference type="Proteomes" id="UP001054252"/>
    </source>
</evidence>
<organism evidence="2 3">
    <name type="scientific">Rubroshorea leprosula</name>
    <dbReference type="NCBI Taxonomy" id="152421"/>
    <lineage>
        <taxon>Eukaryota</taxon>
        <taxon>Viridiplantae</taxon>
        <taxon>Streptophyta</taxon>
        <taxon>Embryophyta</taxon>
        <taxon>Tracheophyta</taxon>
        <taxon>Spermatophyta</taxon>
        <taxon>Magnoliopsida</taxon>
        <taxon>eudicotyledons</taxon>
        <taxon>Gunneridae</taxon>
        <taxon>Pentapetalae</taxon>
        <taxon>rosids</taxon>
        <taxon>malvids</taxon>
        <taxon>Malvales</taxon>
        <taxon>Dipterocarpaceae</taxon>
        <taxon>Rubroshorea</taxon>
    </lineage>
</organism>
<keyword evidence="1" id="KW-0732">Signal</keyword>
<protein>
    <recommendedName>
        <fullName evidence="4">Secreted protein</fullName>
    </recommendedName>
</protein>
<feature type="chain" id="PRO_5043473045" description="Secreted protein" evidence="1">
    <location>
        <begin position="21"/>
        <end position="82"/>
    </location>
</feature>
<proteinExistence type="predicted"/>
<keyword evidence="3" id="KW-1185">Reference proteome</keyword>
<accession>A0AAV5LY90</accession>
<reference evidence="2 3" key="1">
    <citation type="journal article" date="2021" name="Commun. Biol.">
        <title>The genome of Shorea leprosula (Dipterocarpaceae) highlights the ecological relevance of drought in aseasonal tropical rainforests.</title>
        <authorList>
            <person name="Ng K.K.S."/>
            <person name="Kobayashi M.J."/>
            <person name="Fawcett J.A."/>
            <person name="Hatakeyama M."/>
            <person name="Paape T."/>
            <person name="Ng C.H."/>
            <person name="Ang C.C."/>
            <person name="Tnah L.H."/>
            <person name="Lee C.T."/>
            <person name="Nishiyama T."/>
            <person name="Sese J."/>
            <person name="O'Brien M.J."/>
            <person name="Copetti D."/>
            <person name="Mohd Noor M.I."/>
            <person name="Ong R.C."/>
            <person name="Putra M."/>
            <person name="Sireger I.Z."/>
            <person name="Indrioko S."/>
            <person name="Kosugi Y."/>
            <person name="Izuno A."/>
            <person name="Isagi Y."/>
            <person name="Lee S.L."/>
            <person name="Shimizu K.K."/>
        </authorList>
    </citation>
    <scope>NUCLEOTIDE SEQUENCE [LARGE SCALE GENOMIC DNA]</scope>
    <source>
        <strain evidence="2">214</strain>
    </source>
</reference>
<comment type="caution">
    <text evidence="2">The sequence shown here is derived from an EMBL/GenBank/DDBJ whole genome shotgun (WGS) entry which is preliminary data.</text>
</comment>
<dbReference type="AlphaFoldDB" id="A0AAV5LY90"/>
<name>A0AAV5LY90_9ROSI</name>
<dbReference type="EMBL" id="BPVZ01000158">
    <property type="protein sequence ID" value="GKV42391.1"/>
    <property type="molecule type" value="Genomic_DNA"/>
</dbReference>
<evidence type="ECO:0000313" key="2">
    <source>
        <dbReference type="EMBL" id="GKV42391.1"/>
    </source>
</evidence>
<feature type="signal peptide" evidence="1">
    <location>
        <begin position="1"/>
        <end position="20"/>
    </location>
</feature>
<sequence>MLLCSVLLLCSMLLLCSVKGKSRDCSVKGKRSEEQGGRWRKATKMSYERLERLPTMVVESRCRSVLLLLCSVGEAIVVQWRR</sequence>
<evidence type="ECO:0008006" key="4">
    <source>
        <dbReference type="Google" id="ProtNLM"/>
    </source>
</evidence>
<evidence type="ECO:0000256" key="1">
    <source>
        <dbReference type="SAM" id="SignalP"/>
    </source>
</evidence>
<dbReference type="Proteomes" id="UP001054252">
    <property type="component" value="Unassembled WGS sequence"/>
</dbReference>
<gene>
    <name evidence="2" type="ORF">SLEP1_g49799</name>
</gene>